<evidence type="ECO:0000313" key="7">
    <source>
        <dbReference type="EMBL" id="GFR42157.1"/>
    </source>
</evidence>
<evidence type="ECO:0000313" key="8">
    <source>
        <dbReference type="Proteomes" id="UP001054857"/>
    </source>
</evidence>
<feature type="compositionally biased region" description="Gly residues" evidence="4">
    <location>
        <begin position="1043"/>
        <end position="1058"/>
    </location>
</feature>
<reference evidence="7 8" key="1">
    <citation type="journal article" date="2021" name="Sci. Rep.">
        <title>Genome sequencing of the multicellular alga Astrephomene provides insights into convergent evolution of germ-soma differentiation.</title>
        <authorList>
            <person name="Yamashita S."/>
            <person name="Yamamoto K."/>
            <person name="Matsuzaki R."/>
            <person name="Suzuki S."/>
            <person name="Yamaguchi H."/>
            <person name="Hirooka S."/>
            <person name="Minakuchi Y."/>
            <person name="Miyagishima S."/>
            <person name="Kawachi M."/>
            <person name="Toyoda A."/>
            <person name="Nozaki H."/>
        </authorList>
    </citation>
    <scope>NUCLEOTIDE SEQUENCE [LARGE SCALE GENOMIC DNA]</scope>
    <source>
        <strain evidence="7 8">NIES-4017</strain>
    </source>
</reference>
<evidence type="ECO:0000259" key="5">
    <source>
        <dbReference type="PROSITE" id="PS50304"/>
    </source>
</evidence>
<dbReference type="PANTHER" id="PTHR12302">
    <property type="entry name" value="EBNA2 BINDING PROTEIN P100"/>
    <property type="match status" value="1"/>
</dbReference>
<dbReference type="Gene3D" id="2.40.50.90">
    <property type="match status" value="5"/>
</dbReference>
<comment type="caution">
    <text evidence="7">The sequence shown here is derived from an EMBL/GenBank/DDBJ whole genome shotgun (WGS) entry which is preliminary data.</text>
</comment>
<evidence type="ECO:0000259" key="6">
    <source>
        <dbReference type="PROSITE" id="PS50830"/>
    </source>
</evidence>
<dbReference type="Proteomes" id="UP001054857">
    <property type="component" value="Unassembled WGS sequence"/>
</dbReference>
<dbReference type="Pfam" id="PF00567">
    <property type="entry name" value="TUDOR"/>
    <property type="match status" value="1"/>
</dbReference>
<feature type="compositionally biased region" description="Low complexity" evidence="4">
    <location>
        <begin position="748"/>
        <end position="766"/>
    </location>
</feature>
<feature type="domain" description="TNase-like" evidence="6">
    <location>
        <begin position="576"/>
        <end position="732"/>
    </location>
</feature>
<dbReference type="InterPro" id="IPR035437">
    <property type="entry name" value="SNase_OB-fold_sf"/>
</dbReference>
<keyword evidence="3" id="KW-0677">Repeat</keyword>
<feature type="domain" description="TNase-like" evidence="6">
    <location>
        <begin position="4"/>
        <end position="145"/>
    </location>
</feature>
<dbReference type="InterPro" id="IPR002999">
    <property type="entry name" value="Tudor"/>
</dbReference>
<dbReference type="SMART" id="SM00318">
    <property type="entry name" value="SNc"/>
    <property type="match status" value="4"/>
</dbReference>
<accession>A0AAD3HIJ2</accession>
<dbReference type="GO" id="GO:0006402">
    <property type="term" value="P:mRNA catabolic process"/>
    <property type="evidence" value="ECO:0007669"/>
    <property type="project" value="TreeGrafter"/>
</dbReference>
<dbReference type="Gene3D" id="2.30.30.140">
    <property type="match status" value="1"/>
</dbReference>
<sequence>MATGWLRGTVKEVVSGDTLVIAGTTKGPGPAPEKRITLSSLMAPKLGKRDGTSKDEPFAWDSREFLRKKCIGQPCVFRVDYVVEAIGNREFGSLFLNQQDNVAVDVVAQGWAKVRQVGKEQSPYLEDLKRAEEAAQAAGRGVWSKDPARTAKAVREVAGQDDDAASLLLSRVGKGGQVEGVVEAVLGGSSLRVSLLPGGCIGLLVNLAGVQCPSLGRRGTPAADATPAPAAAAAAAAGGAEGAAAAPAAAPAAPTAASIAAATAATPAEPFAREAKAFSEARVLNRDVKLVLEGVDKYGNLFGTVLYTPPPAAVQPAAAAEGAAAPAAPQQENLAEQLLKQGFAKCVEWSLALMAPSAALKLRDVEKVSKAERRGVWTGYVPAPTNQSKLSDHFTGKVIEIVSGDCVVVKDAANGAERRVNLSSIRAPRPPARERSGEPWASEAREFLRKRVIGRAVEVRMEYTRKVQTPEMMLAGEAERVLAFGNVELVPEKGEEKQNIAEMVVARGFATVIKHRTDEERSCVYEKLMECEELARSSKRGLHSPKEPPANRVNDVSAPGQATRAKQYLPFFQRAGKMQGVVEYVLSGHRLRVHIPKEGVTIVFAPSGIKTPSRPQPAGNGRPAVQGEPHAEEAFAYTRELMMQRDVEVTVETMDRGGTFLGAVTLLAGPAAAGGGAPATASGKPFNLALALLSKGLARLQPGVDPSRLPEGGEMVRLQQAAKEQRLKIWENWTPDMDREEGDEEADSAAPTTSSAPSNGAAAAGAGAASAAPGSAAGAAAAASSGRAAWGGAAAAARPQQEVLSVTVTEVVDAGEFYVQVAGEPRVAWLAEQLGAVALTDAPPIPPELKMGQMCLAQFSLDGCWYRGYVERVNRSEPQYDIFFIDYGNRERVASDKVRSIDAALAAVPPQALPCCLAHVVVPAPGSDWAADSRAVLSGLLGGGRQLLAHVVSRERADPKSRHPKGRNGKLTAVLVEPDTNTNIAVEMLLAGVARLPKLNKVRDPAAREAIQAMQEYEEEARQAHRGMFVYGDPGDSEDEETQGGGRGAGGAPRGGRR</sequence>
<feature type="domain" description="Tudor" evidence="5">
    <location>
        <begin position="848"/>
        <end position="908"/>
    </location>
</feature>
<dbReference type="InterPro" id="IPR016685">
    <property type="entry name" value="Silence_cplx_Nase-comp_TudorSN"/>
</dbReference>
<dbReference type="GO" id="GO:0003723">
    <property type="term" value="F:RNA binding"/>
    <property type="evidence" value="ECO:0007669"/>
    <property type="project" value="TreeGrafter"/>
</dbReference>
<dbReference type="GO" id="GO:0031332">
    <property type="term" value="C:RNAi effector complex"/>
    <property type="evidence" value="ECO:0007669"/>
    <property type="project" value="InterPro"/>
</dbReference>
<feature type="domain" description="TNase-like" evidence="6">
    <location>
        <begin position="392"/>
        <end position="545"/>
    </location>
</feature>
<dbReference type="EMBL" id="BMAR01000002">
    <property type="protein sequence ID" value="GFR42157.1"/>
    <property type="molecule type" value="Genomic_DNA"/>
</dbReference>
<dbReference type="SMART" id="SM00333">
    <property type="entry name" value="TUDOR"/>
    <property type="match status" value="1"/>
</dbReference>
<keyword evidence="2" id="KW-0963">Cytoplasm</keyword>
<dbReference type="GO" id="GO:0031047">
    <property type="term" value="P:regulatory ncRNA-mediated gene silencing"/>
    <property type="evidence" value="ECO:0007669"/>
    <property type="project" value="InterPro"/>
</dbReference>
<dbReference type="GO" id="GO:0005829">
    <property type="term" value="C:cytosol"/>
    <property type="evidence" value="ECO:0007669"/>
    <property type="project" value="TreeGrafter"/>
</dbReference>
<evidence type="ECO:0000256" key="1">
    <source>
        <dbReference type="ARBA" id="ARBA00004496"/>
    </source>
</evidence>
<organism evidence="7 8">
    <name type="scientific">Astrephomene gubernaculifera</name>
    <dbReference type="NCBI Taxonomy" id="47775"/>
    <lineage>
        <taxon>Eukaryota</taxon>
        <taxon>Viridiplantae</taxon>
        <taxon>Chlorophyta</taxon>
        <taxon>core chlorophytes</taxon>
        <taxon>Chlorophyceae</taxon>
        <taxon>CS clade</taxon>
        <taxon>Chlamydomonadales</taxon>
        <taxon>Astrephomenaceae</taxon>
        <taxon>Astrephomene</taxon>
    </lineage>
</organism>
<proteinExistence type="predicted"/>
<gene>
    <name evidence="7" type="ORF">Agub_g3009</name>
</gene>
<feature type="region of interest" description="Disordered" evidence="4">
    <location>
        <begin position="1029"/>
        <end position="1058"/>
    </location>
</feature>
<protein>
    <submittedName>
        <fullName evidence="7">Uncharacterized protein</fullName>
    </submittedName>
</protein>
<evidence type="ECO:0000256" key="4">
    <source>
        <dbReference type="SAM" id="MobiDB-lite"/>
    </source>
</evidence>
<dbReference type="SUPFAM" id="SSF63748">
    <property type="entry name" value="Tudor/PWWP/MBT"/>
    <property type="match status" value="1"/>
</dbReference>
<dbReference type="AlphaFoldDB" id="A0AAD3HIJ2"/>
<name>A0AAD3HIJ2_9CHLO</name>
<dbReference type="FunFam" id="2.30.30.140:FF:000018">
    <property type="entry name" value="Serine/threonine-protein kinase 31"/>
    <property type="match status" value="1"/>
</dbReference>
<dbReference type="SUPFAM" id="SSF50199">
    <property type="entry name" value="Staphylococcal nuclease"/>
    <property type="match status" value="5"/>
</dbReference>
<feature type="region of interest" description="Disordered" evidence="4">
    <location>
        <begin position="607"/>
        <end position="626"/>
    </location>
</feature>
<dbReference type="PROSITE" id="PS50304">
    <property type="entry name" value="TUDOR"/>
    <property type="match status" value="1"/>
</dbReference>
<feature type="region of interest" description="Disordered" evidence="4">
    <location>
        <begin position="537"/>
        <end position="559"/>
    </location>
</feature>
<feature type="domain" description="TNase-like" evidence="6">
    <location>
        <begin position="176"/>
        <end position="379"/>
    </location>
</feature>
<dbReference type="GO" id="GO:0004518">
    <property type="term" value="F:nuclease activity"/>
    <property type="evidence" value="ECO:0007669"/>
    <property type="project" value="TreeGrafter"/>
</dbReference>
<evidence type="ECO:0000256" key="3">
    <source>
        <dbReference type="ARBA" id="ARBA00022737"/>
    </source>
</evidence>
<evidence type="ECO:0000256" key="2">
    <source>
        <dbReference type="ARBA" id="ARBA00022490"/>
    </source>
</evidence>
<dbReference type="Pfam" id="PF00565">
    <property type="entry name" value="SNase"/>
    <property type="match status" value="4"/>
</dbReference>
<dbReference type="PROSITE" id="PS50830">
    <property type="entry name" value="TNASE_3"/>
    <property type="match status" value="4"/>
</dbReference>
<dbReference type="GO" id="GO:0005634">
    <property type="term" value="C:nucleus"/>
    <property type="evidence" value="ECO:0007669"/>
    <property type="project" value="TreeGrafter"/>
</dbReference>
<feature type="compositionally biased region" description="Acidic residues" evidence="4">
    <location>
        <begin position="738"/>
        <end position="747"/>
    </location>
</feature>
<comment type="subcellular location">
    <subcellularLocation>
        <location evidence="1">Cytoplasm</location>
    </subcellularLocation>
</comment>
<dbReference type="PIRSF" id="PIRSF017179">
    <property type="entry name" value="RISC-Tudor-SN"/>
    <property type="match status" value="1"/>
</dbReference>
<dbReference type="PANTHER" id="PTHR12302:SF2">
    <property type="entry name" value="STAPHYLOCOCCAL NUCLEASE DOMAIN-CONTAINING PROTEIN 1"/>
    <property type="match status" value="1"/>
</dbReference>
<keyword evidence="8" id="KW-1185">Reference proteome</keyword>
<feature type="region of interest" description="Disordered" evidence="4">
    <location>
        <begin position="733"/>
        <end position="766"/>
    </location>
</feature>
<dbReference type="InterPro" id="IPR016071">
    <property type="entry name" value="Staphylococal_nuclease_OB-fold"/>
</dbReference>
<dbReference type="FunFam" id="2.40.50.90:FF:000018">
    <property type="entry name" value="Ribonuclease"/>
    <property type="match status" value="1"/>
</dbReference>